<comment type="caution">
    <text evidence="4">The sequence shown here is derived from an EMBL/GenBank/DDBJ whole genome shotgun (WGS) entry which is preliminary data.</text>
</comment>
<keyword evidence="2" id="KW-0812">Transmembrane</keyword>
<reference evidence="4" key="1">
    <citation type="submission" date="2023-07" db="EMBL/GenBank/DDBJ databases">
        <title>Gilvimarinus algae sp. nov., isolated from the surface of Kelp.</title>
        <authorList>
            <person name="Sun Y.Y."/>
            <person name="Gong Y."/>
            <person name="Du Z.J."/>
        </authorList>
    </citation>
    <scope>NUCLEOTIDE SEQUENCE</scope>
    <source>
        <strain evidence="4">SDUM040014</strain>
    </source>
</reference>
<feature type="compositionally biased region" description="Low complexity" evidence="1">
    <location>
        <begin position="104"/>
        <end position="117"/>
    </location>
</feature>
<keyword evidence="2" id="KW-0472">Membrane</keyword>
<evidence type="ECO:0000259" key="3">
    <source>
        <dbReference type="Pfam" id="PF16537"/>
    </source>
</evidence>
<feature type="compositionally biased region" description="Low complexity" evidence="1">
    <location>
        <begin position="150"/>
        <end position="167"/>
    </location>
</feature>
<sequence>MSLLLDALRKADRERSNQHQPAGIGPSVTGQTKSAAAPWLLLGLAALVLALIALVIWLLLERDLPEPVPPAVSTVVTGGESGSTGVDSLPSKGVAPAPVAFKPADTAPGADAPAETEQTQAPAEPSMIGEAYPPVAVSAETQGASESVQSEIADASSASSTSSKQSSTGDEVAQLYQRAPQTPENAGAAETASRAAESASGGQRLEDFPAVGGIRDLPLAVQNAIPSLMYALHDYQAGGSSRVVLNGQAWGEGDRLPGQLTIEVITEDGVVMRHGDHHFKLEALSSWVNM</sequence>
<gene>
    <name evidence="4" type="ORF">QWI16_18180</name>
</gene>
<dbReference type="Pfam" id="PF16537">
    <property type="entry name" value="T2SSB"/>
    <property type="match status" value="1"/>
</dbReference>
<organism evidence="4 5">
    <name type="scientific">Gilvimarinus algae</name>
    <dbReference type="NCBI Taxonomy" id="3058037"/>
    <lineage>
        <taxon>Bacteria</taxon>
        <taxon>Pseudomonadati</taxon>
        <taxon>Pseudomonadota</taxon>
        <taxon>Gammaproteobacteria</taxon>
        <taxon>Cellvibrionales</taxon>
        <taxon>Cellvibrionaceae</taxon>
        <taxon>Gilvimarinus</taxon>
    </lineage>
</organism>
<feature type="region of interest" description="Disordered" evidence="1">
    <location>
        <begin position="76"/>
        <end position="125"/>
    </location>
</feature>
<dbReference type="Proteomes" id="UP001168380">
    <property type="component" value="Unassembled WGS sequence"/>
</dbReference>
<protein>
    <submittedName>
        <fullName evidence="4">General secretion pathway protein GspB</fullName>
    </submittedName>
</protein>
<evidence type="ECO:0000256" key="1">
    <source>
        <dbReference type="SAM" id="MobiDB-lite"/>
    </source>
</evidence>
<dbReference type="InterPro" id="IPR032389">
    <property type="entry name" value="GspB_C"/>
</dbReference>
<feature type="domain" description="Type II secretion system protein GspB C-terminal" evidence="3">
    <location>
        <begin position="225"/>
        <end position="283"/>
    </location>
</feature>
<feature type="region of interest" description="Disordered" evidence="1">
    <location>
        <begin position="138"/>
        <end position="203"/>
    </location>
</feature>
<dbReference type="RefSeq" id="WP_302715399.1">
    <property type="nucleotide sequence ID" value="NZ_JAULRT010000062.1"/>
</dbReference>
<proteinExistence type="predicted"/>
<dbReference type="EMBL" id="JAULRT010000062">
    <property type="protein sequence ID" value="MDO3384116.1"/>
    <property type="molecule type" value="Genomic_DNA"/>
</dbReference>
<feature type="transmembrane region" description="Helical" evidence="2">
    <location>
        <begin position="39"/>
        <end position="60"/>
    </location>
</feature>
<keyword evidence="5" id="KW-1185">Reference proteome</keyword>
<evidence type="ECO:0000313" key="4">
    <source>
        <dbReference type="EMBL" id="MDO3384116.1"/>
    </source>
</evidence>
<keyword evidence="2" id="KW-1133">Transmembrane helix</keyword>
<name>A0ABT8TN87_9GAMM</name>
<evidence type="ECO:0000313" key="5">
    <source>
        <dbReference type="Proteomes" id="UP001168380"/>
    </source>
</evidence>
<feature type="compositionally biased region" description="Low complexity" evidence="1">
    <location>
        <begin position="76"/>
        <end position="88"/>
    </location>
</feature>
<evidence type="ECO:0000256" key="2">
    <source>
        <dbReference type="SAM" id="Phobius"/>
    </source>
</evidence>
<feature type="compositionally biased region" description="Low complexity" evidence="1">
    <location>
        <begin position="184"/>
        <end position="202"/>
    </location>
</feature>
<feature type="compositionally biased region" description="Polar residues" evidence="1">
    <location>
        <begin position="139"/>
        <end position="149"/>
    </location>
</feature>
<accession>A0ABT8TN87</accession>